<dbReference type="InterPro" id="IPR001611">
    <property type="entry name" value="Leu-rich_rpt"/>
</dbReference>
<dbReference type="GO" id="GO:0005886">
    <property type="term" value="C:plasma membrane"/>
    <property type="evidence" value="ECO:0007669"/>
    <property type="project" value="UniProtKB-SubCell"/>
</dbReference>
<feature type="signal peptide" evidence="7">
    <location>
        <begin position="1"/>
        <end position="28"/>
    </location>
</feature>
<name>A0A8T0GMZ0_CERPU</name>
<dbReference type="SUPFAM" id="SSF52058">
    <property type="entry name" value="L domain-like"/>
    <property type="match status" value="1"/>
</dbReference>
<evidence type="ECO:0000256" key="3">
    <source>
        <dbReference type="ARBA" id="ARBA00022614"/>
    </source>
</evidence>
<feature type="chain" id="PRO_5035869698" description="Leucine-rich repeat-containing N-terminal plant-type domain-containing protein" evidence="7">
    <location>
        <begin position="29"/>
        <end position="377"/>
    </location>
</feature>
<evidence type="ECO:0000256" key="6">
    <source>
        <dbReference type="ARBA" id="ARBA00023136"/>
    </source>
</evidence>
<organism evidence="9 10">
    <name type="scientific">Ceratodon purpureus</name>
    <name type="common">Fire moss</name>
    <name type="synonym">Dicranum purpureum</name>
    <dbReference type="NCBI Taxonomy" id="3225"/>
    <lineage>
        <taxon>Eukaryota</taxon>
        <taxon>Viridiplantae</taxon>
        <taxon>Streptophyta</taxon>
        <taxon>Embryophyta</taxon>
        <taxon>Bryophyta</taxon>
        <taxon>Bryophytina</taxon>
        <taxon>Bryopsida</taxon>
        <taxon>Dicranidae</taxon>
        <taxon>Pseudoditrichales</taxon>
        <taxon>Ditrichaceae</taxon>
        <taxon>Ceratodon</taxon>
    </lineage>
</organism>
<feature type="domain" description="Leucine-rich repeat-containing N-terminal plant-type" evidence="8">
    <location>
        <begin position="99"/>
        <end position="141"/>
    </location>
</feature>
<dbReference type="Proteomes" id="UP000822688">
    <property type="component" value="Chromosome 9"/>
</dbReference>
<keyword evidence="10" id="KW-1185">Reference proteome</keyword>
<dbReference type="SMART" id="SM00369">
    <property type="entry name" value="LRR_TYP"/>
    <property type="match status" value="5"/>
</dbReference>
<evidence type="ECO:0000259" key="8">
    <source>
        <dbReference type="Pfam" id="PF08263"/>
    </source>
</evidence>
<dbReference type="Pfam" id="PF08263">
    <property type="entry name" value="LRRNT_2"/>
    <property type="match status" value="1"/>
</dbReference>
<keyword evidence="5" id="KW-0677">Repeat</keyword>
<accession>A0A8T0GMZ0</accession>
<evidence type="ECO:0000256" key="5">
    <source>
        <dbReference type="ARBA" id="ARBA00022737"/>
    </source>
</evidence>
<dbReference type="PANTHER" id="PTHR48060">
    <property type="entry name" value="DNA DAMAGE-REPAIR/TOLERATION PROTEIN DRT100"/>
    <property type="match status" value="1"/>
</dbReference>
<keyword evidence="6" id="KW-0472">Membrane</keyword>
<reference evidence="9" key="1">
    <citation type="submission" date="2020-06" db="EMBL/GenBank/DDBJ databases">
        <title>WGS assembly of Ceratodon purpureus strain R40.</title>
        <authorList>
            <person name="Carey S.B."/>
            <person name="Jenkins J."/>
            <person name="Shu S."/>
            <person name="Lovell J.T."/>
            <person name="Sreedasyam A."/>
            <person name="Maumus F."/>
            <person name="Tiley G.P."/>
            <person name="Fernandez-Pozo N."/>
            <person name="Barry K."/>
            <person name="Chen C."/>
            <person name="Wang M."/>
            <person name="Lipzen A."/>
            <person name="Daum C."/>
            <person name="Saski C.A."/>
            <person name="Payton A.C."/>
            <person name="Mcbreen J.C."/>
            <person name="Conrad R.E."/>
            <person name="Kollar L.M."/>
            <person name="Olsson S."/>
            <person name="Huttunen S."/>
            <person name="Landis J.B."/>
            <person name="Wickett N.J."/>
            <person name="Johnson M.G."/>
            <person name="Rensing S.A."/>
            <person name="Grimwood J."/>
            <person name="Schmutz J."/>
            <person name="Mcdaniel S.F."/>
        </authorList>
    </citation>
    <scope>NUCLEOTIDE SEQUENCE</scope>
    <source>
        <strain evidence="9">R40</strain>
    </source>
</reference>
<evidence type="ECO:0000256" key="7">
    <source>
        <dbReference type="SAM" id="SignalP"/>
    </source>
</evidence>
<dbReference type="Pfam" id="PF00560">
    <property type="entry name" value="LRR_1"/>
    <property type="match status" value="2"/>
</dbReference>
<keyword evidence="3" id="KW-0433">Leucine-rich repeat</keyword>
<dbReference type="EMBL" id="CM026430">
    <property type="protein sequence ID" value="KAG0560911.1"/>
    <property type="molecule type" value="Genomic_DNA"/>
</dbReference>
<dbReference type="AlphaFoldDB" id="A0A8T0GMZ0"/>
<keyword evidence="2" id="KW-1003">Cell membrane</keyword>
<evidence type="ECO:0000256" key="2">
    <source>
        <dbReference type="ARBA" id="ARBA00022475"/>
    </source>
</evidence>
<evidence type="ECO:0000313" key="9">
    <source>
        <dbReference type="EMBL" id="KAG0560911.1"/>
    </source>
</evidence>
<dbReference type="FunFam" id="3.80.10.10:FF:000299">
    <property type="entry name" value="Piriformospora indica-insensitive protein 2"/>
    <property type="match status" value="1"/>
</dbReference>
<gene>
    <name evidence="9" type="ORF">KC19_9G023900</name>
</gene>
<keyword evidence="4 7" id="KW-0732">Signal</keyword>
<dbReference type="InterPro" id="IPR032675">
    <property type="entry name" value="LRR_dom_sf"/>
</dbReference>
<comment type="caution">
    <text evidence="9">The sequence shown here is derived from an EMBL/GenBank/DDBJ whole genome shotgun (WGS) entry which is preliminary data.</text>
</comment>
<sequence>MTTSNGALVTSILVFSLLLVLLYPLTQGQALSTPHTSSNVLHSKYHSQSTRLRTSVLSRELSYERSTLEQTFHLWKHPYRPFVNHLDRSILALNTTIAPSDVNALLAIRESIHVDPFGALANWSAEANSSYCNTWMGVSCDDTGHVISIELTDLMLNGTLNPTIGNLMHLSYLNLSGNSLYGELPLDLMRCQSLVVVDLSSNYLNGKILAGHLYTLPKLEFINLSYNMFNGLLPEVPEYSCVSLTNLKIAFTNLYGAIPSSLNRCKDLRALVLHSNELSGNIPISLGELHKLEDLELNNNTITGHIPSQFTSLENLQILHLHRNKLEGLVPTWLGGMTSLVKLGLGTNGLTGEELSQFLFRTLQFKFDDEFTNHDAW</sequence>
<proteinExistence type="predicted"/>
<dbReference type="FunFam" id="3.80.10.10:FF:000400">
    <property type="entry name" value="Nuclear pore complex protein NUP107"/>
    <property type="match status" value="1"/>
</dbReference>
<evidence type="ECO:0000256" key="1">
    <source>
        <dbReference type="ARBA" id="ARBA00004236"/>
    </source>
</evidence>
<dbReference type="InterPro" id="IPR013210">
    <property type="entry name" value="LRR_N_plant-typ"/>
</dbReference>
<dbReference type="InterPro" id="IPR053211">
    <property type="entry name" value="DNA_repair-toleration"/>
</dbReference>
<comment type="subcellular location">
    <subcellularLocation>
        <location evidence="1">Cell membrane</location>
    </subcellularLocation>
</comment>
<dbReference type="Gene3D" id="3.80.10.10">
    <property type="entry name" value="Ribonuclease Inhibitor"/>
    <property type="match status" value="1"/>
</dbReference>
<dbReference type="Pfam" id="PF13855">
    <property type="entry name" value="LRR_8"/>
    <property type="match status" value="1"/>
</dbReference>
<dbReference type="PANTHER" id="PTHR48060:SF24">
    <property type="entry name" value="NON-SPECIFIC SERINE_THREONINE PROTEIN KINASE"/>
    <property type="match status" value="1"/>
</dbReference>
<evidence type="ECO:0000313" key="10">
    <source>
        <dbReference type="Proteomes" id="UP000822688"/>
    </source>
</evidence>
<dbReference type="InterPro" id="IPR003591">
    <property type="entry name" value="Leu-rich_rpt_typical-subtyp"/>
</dbReference>
<evidence type="ECO:0000256" key="4">
    <source>
        <dbReference type="ARBA" id="ARBA00022729"/>
    </source>
</evidence>
<protein>
    <recommendedName>
        <fullName evidence="8">Leucine-rich repeat-containing N-terminal plant-type domain-containing protein</fullName>
    </recommendedName>
</protein>